<evidence type="ECO:0000313" key="2">
    <source>
        <dbReference type="EMBL" id="MED1203335.1"/>
    </source>
</evidence>
<name>A0ABU6MF75_9BACI</name>
<sequence>MGKDKEKYQTVDEYIMQFPAEVQDTLQELRVIIKESASEAEETISYQMPAFALNGTLVYFAAWKKHIGFYPTSSGMNAFKEEVAEYKGTKDSIHFPFTKPLPKELIRKIVEFRAAENKNKGKEKIK</sequence>
<gene>
    <name evidence="2" type="ORF">P4T90_09615</name>
</gene>
<proteinExistence type="predicted"/>
<dbReference type="EMBL" id="JARMAB010000012">
    <property type="protein sequence ID" value="MED1203335.1"/>
    <property type="molecule type" value="Genomic_DNA"/>
</dbReference>
<dbReference type="InterPro" id="IPR014922">
    <property type="entry name" value="YdhG-like"/>
</dbReference>
<evidence type="ECO:0000259" key="1">
    <source>
        <dbReference type="Pfam" id="PF08818"/>
    </source>
</evidence>
<feature type="domain" description="YdhG-like" evidence="1">
    <location>
        <begin position="23"/>
        <end position="113"/>
    </location>
</feature>
<dbReference type="Gene3D" id="3.90.1150.200">
    <property type="match status" value="1"/>
</dbReference>
<dbReference type="Proteomes" id="UP001341444">
    <property type="component" value="Unassembled WGS sequence"/>
</dbReference>
<dbReference type="RefSeq" id="WP_066269026.1">
    <property type="nucleotide sequence ID" value="NZ_JARMAB010000012.1"/>
</dbReference>
<reference evidence="2 3" key="1">
    <citation type="submission" date="2023-03" db="EMBL/GenBank/DDBJ databases">
        <title>Bacillus Genome Sequencing.</title>
        <authorList>
            <person name="Dunlap C."/>
        </authorList>
    </citation>
    <scope>NUCLEOTIDE SEQUENCE [LARGE SCALE GENOMIC DNA]</scope>
    <source>
        <strain evidence="2 3">B-23453</strain>
    </source>
</reference>
<dbReference type="SUPFAM" id="SSF159888">
    <property type="entry name" value="YdhG-like"/>
    <property type="match status" value="1"/>
</dbReference>
<evidence type="ECO:0000313" key="3">
    <source>
        <dbReference type="Proteomes" id="UP001341444"/>
    </source>
</evidence>
<comment type="caution">
    <text evidence="2">The sequence shown here is derived from an EMBL/GenBank/DDBJ whole genome shotgun (WGS) entry which is preliminary data.</text>
</comment>
<organism evidence="2 3">
    <name type="scientific">Heyndrickxia acidicola</name>
    <dbReference type="NCBI Taxonomy" id="209389"/>
    <lineage>
        <taxon>Bacteria</taxon>
        <taxon>Bacillati</taxon>
        <taxon>Bacillota</taxon>
        <taxon>Bacilli</taxon>
        <taxon>Bacillales</taxon>
        <taxon>Bacillaceae</taxon>
        <taxon>Heyndrickxia</taxon>
    </lineage>
</organism>
<keyword evidence="3" id="KW-1185">Reference proteome</keyword>
<protein>
    <submittedName>
        <fullName evidence="2">DUF1801 domain-containing protein</fullName>
    </submittedName>
</protein>
<dbReference type="Pfam" id="PF08818">
    <property type="entry name" value="DUF1801"/>
    <property type="match status" value="1"/>
</dbReference>
<accession>A0ABU6MF75</accession>